<dbReference type="GO" id="GO:0009249">
    <property type="term" value="P:protein lipoylation"/>
    <property type="evidence" value="ECO:0007669"/>
    <property type="project" value="TreeGrafter"/>
</dbReference>
<reference evidence="4" key="1">
    <citation type="submission" date="2018-06" db="EMBL/GenBank/DDBJ databases">
        <authorList>
            <person name="Zhirakovskaya E."/>
        </authorList>
    </citation>
    <scope>NUCLEOTIDE SEQUENCE</scope>
</reference>
<dbReference type="InterPro" id="IPR003016">
    <property type="entry name" value="2-oxoA_DH_lipoyl-BS"/>
</dbReference>
<dbReference type="NCBIfam" id="NF002270">
    <property type="entry name" value="PRK01202.1"/>
    <property type="match status" value="1"/>
</dbReference>
<evidence type="ECO:0000313" key="4">
    <source>
        <dbReference type="EMBL" id="VAX11667.1"/>
    </source>
</evidence>
<feature type="domain" description="Lipoyl-binding" evidence="3">
    <location>
        <begin position="25"/>
        <end position="107"/>
    </location>
</feature>
<evidence type="ECO:0000259" key="3">
    <source>
        <dbReference type="PROSITE" id="PS50968"/>
    </source>
</evidence>
<gene>
    <name evidence="4" type="ORF">MNBD_GAMMA26-46</name>
</gene>
<dbReference type="PROSITE" id="PS00189">
    <property type="entry name" value="LIPOYL"/>
    <property type="match status" value="1"/>
</dbReference>
<dbReference type="InterPro" id="IPR002930">
    <property type="entry name" value="GCV_H"/>
</dbReference>
<dbReference type="Gene3D" id="2.40.50.100">
    <property type="match status" value="1"/>
</dbReference>
<dbReference type="InterPro" id="IPR000089">
    <property type="entry name" value="Biotin_lipoyl"/>
</dbReference>
<proteinExistence type="inferred from homology"/>
<organism evidence="4">
    <name type="scientific">hydrothermal vent metagenome</name>
    <dbReference type="NCBI Taxonomy" id="652676"/>
    <lineage>
        <taxon>unclassified sequences</taxon>
        <taxon>metagenomes</taxon>
        <taxon>ecological metagenomes</taxon>
    </lineage>
</organism>
<dbReference type="CDD" id="cd06848">
    <property type="entry name" value="GCS_H"/>
    <property type="match status" value="1"/>
</dbReference>
<dbReference type="AlphaFoldDB" id="A0A3B1C434"/>
<keyword evidence="2" id="KW-0450">Lipoyl</keyword>
<dbReference type="EMBL" id="UOFX01000089">
    <property type="protein sequence ID" value="VAX11667.1"/>
    <property type="molecule type" value="Genomic_DNA"/>
</dbReference>
<accession>A0A3B1C434</accession>
<dbReference type="NCBIfam" id="TIGR00527">
    <property type="entry name" value="gcvH"/>
    <property type="match status" value="1"/>
</dbReference>
<evidence type="ECO:0000256" key="2">
    <source>
        <dbReference type="ARBA" id="ARBA00022823"/>
    </source>
</evidence>
<comment type="similarity">
    <text evidence="1">Belongs to the GcvH family.</text>
</comment>
<dbReference type="GO" id="GO:0005960">
    <property type="term" value="C:glycine cleavage complex"/>
    <property type="evidence" value="ECO:0007669"/>
    <property type="project" value="InterPro"/>
</dbReference>
<evidence type="ECO:0000256" key="1">
    <source>
        <dbReference type="ARBA" id="ARBA00009249"/>
    </source>
</evidence>
<dbReference type="InterPro" id="IPR017453">
    <property type="entry name" value="GCV_H_sub"/>
</dbReference>
<dbReference type="Pfam" id="PF01597">
    <property type="entry name" value="GCV_H"/>
    <property type="match status" value="1"/>
</dbReference>
<dbReference type="PROSITE" id="PS50968">
    <property type="entry name" value="BIOTINYL_LIPOYL"/>
    <property type="match status" value="1"/>
</dbReference>
<dbReference type="InterPro" id="IPR033753">
    <property type="entry name" value="GCV_H/Fam206"/>
</dbReference>
<sequence>MSEIPNDLKYCSTHEWVSSANDDGVITVGITDHAQDQLGDLVFVELPETGLTVEAGCECAVIESVKAASDIYSPVGGEIVDANEALIDSPELVNDDPYGDGWLFKVRVRDASDIDSLLNADSYREVAEAE</sequence>
<dbReference type="GO" id="GO:0005829">
    <property type="term" value="C:cytosol"/>
    <property type="evidence" value="ECO:0007669"/>
    <property type="project" value="TreeGrafter"/>
</dbReference>
<protein>
    <submittedName>
        <fullName evidence="4">Glycine cleavage system H protein</fullName>
    </submittedName>
</protein>
<dbReference type="PANTHER" id="PTHR11715">
    <property type="entry name" value="GLYCINE CLEAVAGE SYSTEM H PROTEIN"/>
    <property type="match status" value="1"/>
</dbReference>
<dbReference type="InterPro" id="IPR011053">
    <property type="entry name" value="Single_hybrid_motif"/>
</dbReference>
<dbReference type="GO" id="GO:0019464">
    <property type="term" value="P:glycine decarboxylation via glycine cleavage system"/>
    <property type="evidence" value="ECO:0007669"/>
    <property type="project" value="InterPro"/>
</dbReference>
<name>A0A3B1C434_9ZZZZ</name>
<dbReference type="SUPFAM" id="SSF51230">
    <property type="entry name" value="Single hybrid motif"/>
    <property type="match status" value="1"/>
</dbReference>
<dbReference type="PANTHER" id="PTHR11715:SF3">
    <property type="entry name" value="GLYCINE CLEAVAGE SYSTEM H PROTEIN-RELATED"/>
    <property type="match status" value="1"/>
</dbReference>
<dbReference type="HAMAP" id="MF_00272">
    <property type="entry name" value="GcvH"/>
    <property type="match status" value="1"/>
</dbReference>